<dbReference type="SMART" id="SM00768">
    <property type="entry name" value="X8"/>
    <property type="match status" value="1"/>
</dbReference>
<evidence type="ECO:0000256" key="2">
    <source>
        <dbReference type="ARBA" id="ARBA00008773"/>
    </source>
</evidence>
<evidence type="ECO:0000256" key="3">
    <source>
        <dbReference type="ARBA" id="ARBA00022475"/>
    </source>
</evidence>
<dbReference type="InterPro" id="IPR044788">
    <property type="entry name" value="X8_dom_prot"/>
</dbReference>
<dbReference type="Proteomes" id="UP000594263">
    <property type="component" value="Unplaced"/>
</dbReference>
<evidence type="ECO:0000256" key="8">
    <source>
        <dbReference type="ARBA" id="ARBA00023157"/>
    </source>
</evidence>
<dbReference type="GO" id="GO:0005975">
    <property type="term" value="P:carbohydrate metabolic process"/>
    <property type="evidence" value="ECO:0007669"/>
    <property type="project" value="InterPro"/>
</dbReference>
<keyword evidence="8" id="KW-1015">Disulfide bond</keyword>
<evidence type="ECO:0000256" key="11">
    <source>
        <dbReference type="ARBA" id="ARBA00023295"/>
    </source>
</evidence>
<feature type="domain" description="X8" evidence="14">
    <location>
        <begin position="305"/>
        <end position="390"/>
    </location>
</feature>
<keyword evidence="9" id="KW-0325">Glycoprotein</keyword>
<reference evidence="15" key="1">
    <citation type="submission" date="2021-01" db="UniProtKB">
        <authorList>
            <consortium name="EnsemblPlants"/>
        </authorList>
    </citation>
    <scope>IDENTIFICATION</scope>
</reference>
<evidence type="ECO:0000256" key="9">
    <source>
        <dbReference type="ARBA" id="ARBA00023180"/>
    </source>
</evidence>
<keyword evidence="3" id="KW-1003">Cell membrane</keyword>
<keyword evidence="6" id="KW-0378">Hydrolase</keyword>
<keyword evidence="10" id="KW-0449">Lipoprotein</keyword>
<dbReference type="GO" id="GO:0005886">
    <property type="term" value="C:plasma membrane"/>
    <property type="evidence" value="ECO:0007669"/>
    <property type="project" value="UniProtKB-SubCell"/>
</dbReference>
<keyword evidence="7" id="KW-0472">Membrane</keyword>
<evidence type="ECO:0000259" key="14">
    <source>
        <dbReference type="SMART" id="SM00768"/>
    </source>
</evidence>
<dbReference type="InterPro" id="IPR012946">
    <property type="entry name" value="X8"/>
</dbReference>
<dbReference type="SUPFAM" id="SSF51445">
    <property type="entry name" value="(Trans)glycosidases"/>
    <property type="match status" value="1"/>
</dbReference>
<evidence type="ECO:0000256" key="4">
    <source>
        <dbReference type="ARBA" id="ARBA00022622"/>
    </source>
</evidence>
<dbReference type="InterPro" id="IPR000490">
    <property type="entry name" value="Glyco_hydro_17"/>
</dbReference>
<evidence type="ECO:0000256" key="12">
    <source>
        <dbReference type="RuleBase" id="RU004335"/>
    </source>
</evidence>
<dbReference type="Gramene" id="Kaladp0072s0080.1.v1.1">
    <property type="protein sequence ID" value="Kaladp0072s0080.1.v1.1"/>
    <property type="gene ID" value="Kaladp0072s0080.v1.1"/>
</dbReference>
<feature type="region of interest" description="Disordered" evidence="13">
    <location>
        <begin position="231"/>
        <end position="258"/>
    </location>
</feature>
<keyword evidence="16" id="KW-1185">Reference proteome</keyword>
<dbReference type="EnsemblPlants" id="Kaladp0072s0080.1.v1.1">
    <property type="protein sequence ID" value="Kaladp0072s0080.1.v1.1"/>
    <property type="gene ID" value="Kaladp0072s0080.v1.1"/>
</dbReference>
<keyword evidence="5" id="KW-0732">Signal</keyword>
<dbReference type="OMA" id="HALVRWG"/>
<sequence length="393" mass="42374">MQQPVEALNLYHPAPDVLHKLSRTGVPVAVALSGLDLVEVSSTVLKAEAWLRAHVLAHYPATRITSIVVGHSVLCNKDQAHNFELVLPSLKNMFWSLKRWGLEKDIRLTVSFSSSCFNPGSDSFREDLAETVIKPVLTFIQATNSTYSIDPFSKVSSLVSSHSESMGKMGFLSLQFINVVAKVEDKTSTKLISVEDSKYVKPYPARPTPLPEISPIHSSIGYSSPAIVPKLPSPPASSSTPPIPHSLAPQVPPFTEPPLSHSPPAFNPHPPQVPPFTVPVTPTYGHAMPPCSPTSPKAPKESSGLWCVAKPNVPAETLQVGLDYACGAGGADCQEIKPYGSCFYPNSAVAHASYAFNSYWQKHKKLGGSCSFGGTAMLINADPSFMDCRFVLN</sequence>
<evidence type="ECO:0000256" key="1">
    <source>
        <dbReference type="ARBA" id="ARBA00004609"/>
    </source>
</evidence>
<evidence type="ECO:0000256" key="13">
    <source>
        <dbReference type="SAM" id="MobiDB-lite"/>
    </source>
</evidence>
<keyword evidence="4" id="KW-0336">GPI-anchor</keyword>
<dbReference type="FunFam" id="1.20.58.1040:FF:000001">
    <property type="entry name" value="Glucan endo-1,3-beta-glucosidase 4"/>
    <property type="match status" value="1"/>
</dbReference>
<evidence type="ECO:0000256" key="6">
    <source>
        <dbReference type="ARBA" id="ARBA00022801"/>
    </source>
</evidence>
<evidence type="ECO:0000313" key="15">
    <source>
        <dbReference type="EnsemblPlants" id="Kaladp0072s0080.1.v1.1"/>
    </source>
</evidence>
<dbReference type="Pfam" id="PF00332">
    <property type="entry name" value="Glyco_hydro_17"/>
    <property type="match status" value="1"/>
</dbReference>
<keyword evidence="11" id="KW-0326">Glycosidase</keyword>
<dbReference type="Pfam" id="PF07983">
    <property type="entry name" value="X8"/>
    <property type="match status" value="1"/>
</dbReference>
<accession>A0A7N0ULQ7</accession>
<dbReference type="GO" id="GO:0009506">
    <property type="term" value="C:plasmodesma"/>
    <property type="evidence" value="ECO:0007669"/>
    <property type="project" value="UniProtKB-ARBA"/>
</dbReference>
<dbReference type="Gene3D" id="3.20.20.80">
    <property type="entry name" value="Glycosidases"/>
    <property type="match status" value="1"/>
</dbReference>
<dbReference type="GO" id="GO:0098552">
    <property type="term" value="C:side of membrane"/>
    <property type="evidence" value="ECO:0007669"/>
    <property type="project" value="UniProtKB-KW"/>
</dbReference>
<dbReference type="AlphaFoldDB" id="A0A7N0ULQ7"/>
<comment type="subcellular location">
    <subcellularLocation>
        <location evidence="1">Cell membrane</location>
        <topology evidence="1">Lipid-anchor</topology>
        <topology evidence="1">GPI-anchor</topology>
    </subcellularLocation>
</comment>
<dbReference type="Gene3D" id="1.20.58.1040">
    <property type="match status" value="1"/>
</dbReference>
<dbReference type="PANTHER" id="PTHR31044">
    <property type="entry name" value="BETA-1,3 GLUCANASE"/>
    <property type="match status" value="1"/>
</dbReference>
<name>A0A7N0ULQ7_KALFE</name>
<proteinExistence type="inferred from homology"/>
<evidence type="ECO:0000256" key="5">
    <source>
        <dbReference type="ARBA" id="ARBA00022729"/>
    </source>
</evidence>
<dbReference type="PANTHER" id="PTHR31044:SF140">
    <property type="entry name" value="EXPRESSED PROTEIN"/>
    <property type="match status" value="1"/>
</dbReference>
<evidence type="ECO:0000313" key="16">
    <source>
        <dbReference type="Proteomes" id="UP000594263"/>
    </source>
</evidence>
<dbReference type="InterPro" id="IPR017853">
    <property type="entry name" value="GH"/>
</dbReference>
<organism evidence="15 16">
    <name type="scientific">Kalanchoe fedtschenkoi</name>
    <name type="common">Lavender scallops</name>
    <name type="synonym">South American air plant</name>
    <dbReference type="NCBI Taxonomy" id="63787"/>
    <lineage>
        <taxon>Eukaryota</taxon>
        <taxon>Viridiplantae</taxon>
        <taxon>Streptophyta</taxon>
        <taxon>Embryophyta</taxon>
        <taxon>Tracheophyta</taxon>
        <taxon>Spermatophyta</taxon>
        <taxon>Magnoliopsida</taxon>
        <taxon>eudicotyledons</taxon>
        <taxon>Gunneridae</taxon>
        <taxon>Pentapetalae</taxon>
        <taxon>Saxifragales</taxon>
        <taxon>Crassulaceae</taxon>
        <taxon>Kalanchoe</taxon>
    </lineage>
</organism>
<comment type="similarity">
    <text evidence="2 12">Belongs to the glycosyl hydrolase 17 family.</text>
</comment>
<dbReference type="GO" id="GO:0004553">
    <property type="term" value="F:hydrolase activity, hydrolyzing O-glycosyl compounds"/>
    <property type="evidence" value="ECO:0007669"/>
    <property type="project" value="InterPro"/>
</dbReference>
<protein>
    <recommendedName>
        <fullName evidence="14">X8 domain-containing protein</fullName>
    </recommendedName>
</protein>
<evidence type="ECO:0000256" key="10">
    <source>
        <dbReference type="ARBA" id="ARBA00023288"/>
    </source>
</evidence>
<evidence type="ECO:0000256" key="7">
    <source>
        <dbReference type="ARBA" id="ARBA00023136"/>
    </source>
</evidence>